<organism evidence="6 7">
    <name type="scientific">Perkinsus olseni</name>
    <name type="common">Perkinsus atlanticus</name>
    <dbReference type="NCBI Taxonomy" id="32597"/>
    <lineage>
        <taxon>Eukaryota</taxon>
        <taxon>Sar</taxon>
        <taxon>Alveolata</taxon>
        <taxon>Perkinsozoa</taxon>
        <taxon>Perkinsea</taxon>
        <taxon>Perkinsida</taxon>
        <taxon>Perkinsidae</taxon>
        <taxon>Perkinsus</taxon>
    </lineage>
</organism>
<evidence type="ECO:0000313" key="7">
    <source>
        <dbReference type="Proteomes" id="UP000541610"/>
    </source>
</evidence>
<sequence length="313" mass="34130">MMHALIDTGTSALFFVWSTWFYHFYKPGSRSNLPIGYYQCPGSCSPIQPTDFPYLDGTKVYVFQHRGNARIGQTDAGSIKFGLVYKYEAPDNAPPFHSIGLGTQVYPGYPSLMSQLQGKAADTSFALHLRAHRCDAVTGELLLGGGDPSLYVAPLTFIPLRSQGYHVVEIGSLQVGSRHKTIGINQDAVIDSGAEGLFVPNMYFEALIKDIFDQATALAGAPIHPQWVPKARLYEFDCAFMDFFPPIEIGLGSAGQPPILVTNYARNSGGICSVAITGEATTRWTLPAFILVGTYFEFRPSQSKLGVAKLAQN</sequence>
<evidence type="ECO:0000256" key="2">
    <source>
        <dbReference type="ARBA" id="ARBA00022670"/>
    </source>
</evidence>
<keyword evidence="4" id="KW-0378">Hydrolase</keyword>
<accession>A0A7J6P677</accession>
<dbReference type="InterPro" id="IPR021109">
    <property type="entry name" value="Peptidase_aspartic_dom_sf"/>
</dbReference>
<dbReference type="Proteomes" id="UP000541610">
    <property type="component" value="Unassembled WGS sequence"/>
</dbReference>
<proteinExistence type="inferred from homology"/>
<gene>
    <name evidence="6" type="ORF">FOZ60_015917</name>
</gene>
<dbReference type="CDD" id="cd05471">
    <property type="entry name" value="pepsin_like"/>
    <property type="match status" value="1"/>
</dbReference>
<dbReference type="SUPFAM" id="SSF50630">
    <property type="entry name" value="Acid proteases"/>
    <property type="match status" value="1"/>
</dbReference>
<name>A0A7J6P677_PEROL</name>
<dbReference type="PROSITE" id="PS51767">
    <property type="entry name" value="PEPTIDASE_A1"/>
    <property type="match status" value="1"/>
</dbReference>
<dbReference type="EMBL" id="JABANP010000082">
    <property type="protein sequence ID" value="KAF4691240.1"/>
    <property type="molecule type" value="Genomic_DNA"/>
</dbReference>
<keyword evidence="3" id="KW-0064">Aspartyl protease</keyword>
<dbReference type="PANTHER" id="PTHR47966">
    <property type="entry name" value="BETA-SITE APP-CLEAVING ENZYME, ISOFORM A-RELATED"/>
    <property type="match status" value="1"/>
</dbReference>
<dbReference type="Gene3D" id="2.40.70.10">
    <property type="entry name" value="Acid Proteases"/>
    <property type="match status" value="1"/>
</dbReference>
<dbReference type="InterPro" id="IPR034164">
    <property type="entry name" value="Pepsin-like_dom"/>
</dbReference>
<reference evidence="6 7" key="1">
    <citation type="submission" date="2020-04" db="EMBL/GenBank/DDBJ databases">
        <title>Perkinsus olseni comparative genomics.</title>
        <authorList>
            <person name="Bogema D.R."/>
        </authorList>
    </citation>
    <scope>NUCLEOTIDE SEQUENCE [LARGE SCALE GENOMIC DNA]</scope>
    <source>
        <strain evidence="6">00978-12</strain>
    </source>
</reference>
<comment type="similarity">
    <text evidence="1">Belongs to the peptidase A1 family.</text>
</comment>
<protein>
    <recommendedName>
        <fullName evidence="5">Peptidase A1 domain-containing protein</fullName>
    </recommendedName>
</protein>
<comment type="caution">
    <text evidence="6">The sequence shown here is derived from an EMBL/GenBank/DDBJ whole genome shotgun (WGS) entry which is preliminary data.</text>
</comment>
<dbReference type="GO" id="GO:0006508">
    <property type="term" value="P:proteolysis"/>
    <property type="evidence" value="ECO:0007669"/>
    <property type="project" value="UniProtKB-KW"/>
</dbReference>
<keyword evidence="2" id="KW-0645">Protease</keyword>
<feature type="domain" description="Peptidase A1" evidence="5">
    <location>
        <begin position="1"/>
        <end position="308"/>
    </location>
</feature>
<dbReference type="InterPro" id="IPR033121">
    <property type="entry name" value="PEPTIDASE_A1"/>
</dbReference>
<dbReference type="GO" id="GO:0004190">
    <property type="term" value="F:aspartic-type endopeptidase activity"/>
    <property type="evidence" value="ECO:0007669"/>
    <property type="project" value="UniProtKB-KW"/>
</dbReference>
<dbReference type="InterPro" id="IPR001461">
    <property type="entry name" value="Aspartic_peptidase_A1"/>
</dbReference>
<dbReference type="AlphaFoldDB" id="A0A7J6P677"/>
<dbReference type="Pfam" id="PF00026">
    <property type="entry name" value="Asp"/>
    <property type="match status" value="1"/>
</dbReference>
<evidence type="ECO:0000259" key="5">
    <source>
        <dbReference type="PROSITE" id="PS51767"/>
    </source>
</evidence>
<evidence type="ECO:0000256" key="1">
    <source>
        <dbReference type="ARBA" id="ARBA00007447"/>
    </source>
</evidence>
<dbReference type="OrthoDB" id="2747330at2759"/>
<evidence type="ECO:0000313" key="6">
    <source>
        <dbReference type="EMBL" id="KAF4691240.1"/>
    </source>
</evidence>
<dbReference type="PANTHER" id="PTHR47966:SF51">
    <property type="entry name" value="BETA-SITE APP-CLEAVING ENZYME, ISOFORM A-RELATED"/>
    <property type="match status" value="1"/>
</dbReference>
<evidence type="ECO:0000256" key="3">
    <source>
        <dbReference type="ARBA" id="ARBA00022750"/>
    </source>
</evidence>
<evidence type="ECO:0000256" key="4">
    <source>
        <dbReference type="ARBA" id="ARBA00022801"/>
    </source>
</evidence>